<dbReference type="AlphaFoldDB" id="A0A2C9EKF3"/>
<proteinExistence type="predicted"/>
<dbReference type="Proteomes" id="UP000013940">
    <property type="component" value="Chromosome"/>
</dbReference>
<dbReference type="RefSeq" id="WP_015635100.1">
    <property type="nucleotide sequence ID" value="NC_021237.1"/>
</dbReference>
<protein>
    <submittedName>
        <fullName evidence="2">Uncharacterized protein</fullName>
    </submittedName>
</protein>
<organism evidence="2 3">
    <name type="scientific">Pseudomonas protegens (strain DSM 19095 / LMG 27888 / CFBP 6595 / CHA0)</name>
    <dbReference type="NCBI Taxonomy" id="1124983"/>
    <lineage>
        <taxon>Bacteria</taxon>
        <taxon>Pseudomonadati</taxon>
        <taxon>Pseudomonadota</taxon>
        <taxon>Gammaproteobacteria</taxon>
        <taxon>Pseudomonadales</taxon>
        <taxon>Pseudomonadaceae</taxon>
        <taxon>Pseudomonas</taxon>
    </lineage>
</organism>
<accession>A0A2C9EKF3</accession>
<evidence type="ECO:0000313" key="2">
    <source>
        <dbReference type="EMBL" id="AGL84153.1"/>
    </source>
</evidence>
<keyword evidence="1" id="KW-0812">Transmembrane</keyword>
<feature type="transmembrane region" description="Helical" evidence="1">
    <location>
        <begin position="155"/>
        <end position="177"/>
    </location>
</feature>
<dbReference type="GeneID" id="57475372"/>
<feature type="transmembrane region" description="Helical" evidence="1">
    <location>
        <begin position="62"/>
        <end position="88"/>
    </location>
</feature>
<dbReference type="KEGG" id="pprc:PFLCHA0_c23820"/>
<dbReference type="HOGENOM" id="CLU_1271387_0_0_6"/>
<gene>
    <name evidence="2" type="ORF">PFLCHA0_c23820</name>
</gene>
<keyword evidence="1" id="KW-0472">Membrane</keyword>
<feature type="transmembrane region" description="Helical" evidence="1">
    <location>
        <begin position="30"/>
        <end position="50"/>
    </location>
</feature>
<sequence>MCEADKGKKEPGKSEGGSGLTSILNLIPSVYYDLIARICPGMAFWIVLAFKYPHEQLQPPDILGGALLFVLIILSYVSGIVFTGFAPLWDWLSIATLNRFRFLAALVGLADAPASSSFARWKAVTRQLDEVIQADDGAGKTLVKAMAEVSLCQNLLTGCIALALIEIGFSACGALSMAQHPGFNGFSALALLVAMYMRQMMFLGRVSHLHQLHVTGH</sequence>
<reference evidence="3" key="1">
    <citation type="journal article" date="2014" name="Genome Announc.">
        <title>Full-genome sequence of the plant growth-promoting bacterium Pseudomonas protegens CHA0.</title>
        <authorList>
            <person name="Jousset A."/>
            <person name="Schuldes J."/>
            <person name="Keel C."/>
            <person name="Maurhofer M."/>
            <person name="Daniel R."/>
            <person name="Scheu S."/>
            <person name="Thuermer A."/>
        </authorList>
    </citation>
    <scope>NUCLEOTIDE SEQUENCE [LARGE SCALE GENOMIC DNA]</scope>
    <source>
        <strain evidence="3">DSM 19095 / LMG 27888 / CFBP 6595 / CHA0</strain>
    </source>
</reference>
<dbReference type="EMBL" id="CP003190">
    <property type="protein sequence ID" value="AGL84153.1"/>
    <property type="molecule type" value="Genomic_DNA"/>
</dbReference>
<name>A0A2C9EKF3_PSEPH</name>
<feature type="transmembrane region" description="Helical" evidence="1">
    <location>
        <begin position="183"/>
        <end position="203"/>
    </location>
</feature>
<keyword evidence="1" id="KW-1133">Transmembrane helix</keyword>
<evidence type="ECO:0000313" key="3">
    <source>
        <dbReference type="Proteomes" id="UP000013940"/>
    </source>
</evidence>
<evidence type="ECO:0000256" key="1">
    <source>
        <dbReference type="SAM" id="Phobius"/>
    </source>
</evidence>